<sequence>MDYTIYDAYQSLPGVEEPYSKEDMTIIAEIIQVAEKKAALDSSAMSLMLVLQAYEEVLQRHGMDPREDTFFYRCLLKLSLYSSPDWWARFKAECARNEGQSKALAFHRRHLLSKAWLHWRWGPRDQPSSSTPHHQVQLIPQKLPKKQPPPTKSKPSGGVQIDVSLLEGVRPGLDVTPLAAEDEAAFERFRWLAICFRIWRCNTEILKILRKETAAAEMNWERAAAHWKAALMRSVFLGWNSFGAAKESVGREHRLGRVLAAWRGRIRRIKEAEEESALHYNWTLVSAAFRIWGPKGKAAADRHVALLRRRAELTKARCLRKWGEWVVGHVWKREVVQGCLESAAARNAGKILGVWAAWAGGKRDRRRRGREAEGRIWARKGQLVIRAWITWAAERHRKSALTERGHLHRMTKALHTSLHTWRKRAVRSRRLHALTLSAERILTLKSLDRIMRSWLGVKRRRVAHEQLLADCKRAASHLAATKVWTKWREVFLTKTLVNPHRLRANLRLTRRVFWALKENAQYSLAKKESIHTAGRWWRQQRVRMSLRGWRSYTEYRQGKAGLEVRVVKMRRAHTLRGAFRQWEDAVDHRQEQKAVCCRALLHWRNRGLARAFNTWHAIVEAKSQRTATMIKAVGRWEVFDLASAFATWREETASTREKKALAAACVERWRLWRVWAAWEVWREVVERRHEDKAVMRRVLTNWQNLPIARAFRRWTEHTAEALYQRSLLRKALGRLANLTLSKAFATLKANADAVKRRRGIVERARHTWALRWKKAFLSELRSAVVAGKQRRIVVKFFGGQLCARAFQGWREARERALGGRARAEKLAHERDSYVRDRAFLRWHACARANREKRASLTCHVAARERAKLGRCFAEWRTLVGYRAWKGEMLQKAERFDGRRVCHVALQEWKAWHRIKTSKSWALGLWSEGLLKSAFRRWRAHTRRAKTLAQTFQTGLQTRQTRLVSRAFVWWKLHARFRRHLGAASEVAAGRGDRALLRWALARWARATKMVHVAVKQWRQSWLQKGLQGLLSHAQKERRLRTAAQVAIARWASGEVSLALAGGALASGKASRIALEVWRRKSLLRCLTAWQTWLRNAKWKERANALAELGNAKWKERANALAERCCGNGYKDKALRAWKEYFEQRARGYEAKERADSVWRERETARVMHAWREHAGTAPVLRRALAHWQKGQLSGAFGLWRELARARTDKRGRLERAVAFWNTHRLRAAFLGWHDGWESRREKKRALRRAVGFWRSMQLRGAFSCWLDGFLYRKDVRTRVEQALLRHGKRMASAVLRNWAAVVSGRGERERLVERALVRRGVRVSREVLRFWRGWAEEHARWGALLEGARARRALKQMAEVLAEWSVTAREKRRARKVLTAVVKSWQQRTLRSAFDGWADKVADKRRRLGLLNRAVVLLTQRQLYTAFHQWREVTEAEQTARAVEDMAVEHDCARLLRKALASWIDRMETIFRVNLLREKRGRRLLAAALEGFRYAAGMRQVKREARRLYDRKMAAEAWAAWREYVKCVREIVSAADQLAVRVKAQYRRDLLAGAFFELRENVRVKRALRALLRNWQVGALGRAFRTWVRLIWTRKAAAALYERVRTERLREILRDWLDTAKNIRKEEAEVARIAALCHGKPLGERALRALARWECLKQALAFDRWLEWCHERELARAHTTRALESRYRRLLTSAVAGFRLAVERGRRRRWGEGMRERNAKKLHFRSWTSYCALQREKRARAHLAAGHWMRTLLHAWKRRVRALRAAREANARALLAYARRLKQSGWVSWRQLITERRARLEFFTLVFIRMENFRLRTVLLRWKGIADMKKAVAATVVVFRAARAQAAARCQVRAWHAHAHRQRFLRRAVRGFQRAHVLGGAFLNWARTARAQKAKRRAINVAHRHWLARCAGPAFARWREVALQVRDARAAVRRGGRAAPDVTMAELKALLATWRNSTYQRIHRVAVVDAVVYRARLRLQAGALASWVEHTAEAHRWKAVLERALRAWAYNRAHAALQGWREGVREQKRLRDTVTKAGLRWRNVQLAGAFDGFRSRVATLGDQRAAAAYALAAFQNPVARAVFNSWVDVAATSAHHRAVVERMTILSERRARAAAFREWSVFTQGARRLKRKTLLALQLHRTIWRDEAAAECAVRSSLIRSLRAWSRWHSKCAAVKRLQRVRAHQLCRDPFLAWKEVVSHKKHLLALEKELAASNLRRHVAQCYADWKHAATAMRHHRVGILRRTLLAWRARHAEKAYWRARAADVASVITSTRVQRMMWAWQQLAHEMAVTREEHHRRQLALREAYVVAEKSARRRQMALCHAVFATWRAHKERSARVAAFSARRLRQSKAATWQLWRQVIAQQKETEGAARAFAAANQLWRSMQRWKGFMALCEERRGALARCWAMLDAGEQRTRAVAAVKGWRDRTIERKRKRAAHARAGRHRGTRLVTDHFQAWAAYTAAVEDTSHRLRTAVECYTSDPGEDDASAAAAATTPTLQTPRRRGWSFSSPAGRKPRSLGPTRHASFSPQSVGSPEYAVRRTSARRIRVGDPFGGERPLSPPRNLYSPPRVRPVPAPEKLPSPAEWRAFSNPLAHEQNDVGSGSVPGGVHQRNEGKKFVDDVASGIGTGRVTPASVGATGSSRAQTGTSRSPSVARSEPPRTRAGESFHSKRPQSVAGARLLGFEGARQSPAAARRQRARWSTPAAVLLPSFDSVADNELFSEESNTSLADPETIFL</sequence>
<dbReference type="InterPro" id="IPR052270">
    <property type="entry name" value="CACF_protein"/>
</dbReference>
<dbReference type="PANTHER" id="PTHR22028">
    <property type="entry name" value="SFI1 SPINDLE BODY DOMAIN-CONTAINING PROTEIN-RELATED"/>
    <property type="match status" value="1"/>
</dbReference>
<dbReference type="Proteomes" id="UP000054558">
    <property type="component" value="Unassembled WGS sequence"/>
</dbReference>
<gene>
    <name evidence="2" type="ORF">KFL_000580260</name>
</gene>
<feature type="compositionally biased region" description="Polar residues" evidence="1">
    <location>
        <begin position="2639"/>
        <end position="2655"/>
    </location>
</feature>
<protein>
    <recommendedName>
        <fullName evidence="4">Sfi1 spindle body domain-containing protein</fullName>
    </recommendedName>
</protein>
<dbReference type="GO" id="GO:0019902">
    <property type="term" value="F:phosphatase binding"/>
    <property type="evidence" value="ECO:0000318"/>
    <property type="project" value="GO_Central"/>
</dbReference>
<reference evidence="2 3" key="1">
    <citation type="journal article" date="2014" name="Nat. Commun.">
        <title>Klebsormidium flaccidum genome reveals primary factors for plant terrestrial adaptation.</title>
        <authorList>
            <person name="Hori K."/>
            <person name="Maruyama F."/>
            <person name="Fujisawa T."/>
            <person name="Togashi T."/>
            <person name="Yamamoto N."/>
            <person name="Seo M."/>
            <person name="Sato S."/>
            <person name="Yamada T."/>
            <person name="Mori H."/>
            <person name="Tajima N."/>
            <person name="Moriyama T."/>
            <person name="Ikeuchi M."/>
            <person name="Watanabe M."/>
            <person name="Wada H."/>
            <person name="Kobayashi K."/>
            <person name="Saito M."/>
            <person name="Masuda T."/>
            <person name="Sasaki-Sekimoto Y."/>
            <person name="Mashiguchi K."/>
            <person name="Awai K."/>
            <person name="Shimojima M."/>
            <person name="Masuda S."/>
            <person name="Iwai M."/>
            <person name="Nobusawa T."/>
            <person name="Narise T."/>
            <person name="Kondo S."/>
            <person name="Saito H."/>
            <person name="Sato R."/>
            <person name="Murakawa M."/>
            <person name="Ihara Y."/>
            <person name="Oshima-Yamada Y."/>
            <person name="Ohtaka K."/>
            <person name="Satoh M."/>
            <person name="Sonobe K."/>
            <person name="Ishii M."/>
            <person name="Ohtani R."/>
            <person name="Kanamori-Sato M."/>
            <person name="Honoki R."/>
            <person name="Miyazaki D."/>
            <person name="Mochizuki H."/>
            <person name="Umetsu J."/>
            <person name="Higashi K."/>
            <person name="Shibata D."/>
            <person name="Kamiya Y."/>
            <person name="Sato N."/>
            <person name="Nakamura Y."/>
            <person name="Tabata S."/>
            <person name="Ida S."/>
            <person name="Kurokawa K."/>
            <person name="Ohta H."/>
        </authorList>
    </citation>
    <scope>NUCLEOTIDE SEQUENCE [LARGE SCALE GENOMIC DNA]</scope>
    <source>
        <strain evidence="2 3">NIES-2285</strain>
    </source>
</reference>
<dbReference type="PANTHER" id="PTHR22028:SF9">
    <property type="entry name" value="SFI1 SPINDLE BODY DOMAIN-CONTAINING PROTEIN"/>
    <property type="match status" value="1"/>
</dbReference>
<name>A0A1Y1HS41_KLENI</name>
<evidence type="ECO:0000313" key="2">
    <source>
        <dbReference type="EMBL" id="GAQ80632.1"/>
    </source>
</evidence>
<feature type="region of interest" description="Disordered" evidence="1">
    <location>
        <begin position="125"/>
        <end position="158"/>
    </location>
</feature>
<evidence type="ECO:0000256" key="1">
    <source>
        <dbReference type="SAM" id="MobiDB-lite"/>
    </source>
</evidence>
<organism evidence="2 3">
    <name type="scientific">Klebsormidium nitens</name>
    <name type="common">Green alga</name>
    <name type="synonym">Ulothrix nitens</name>
    <dbReference type="NCBI Taxonomy" id="105231"/>
    <lineage>
        <taxon>Eukaryota</taxon>
        <taxon>Viridiplantae</taxon>
        <taxon>Streptophyta</taxon>
        <taxon>Klebsormidiophyceae</taxon>
        <taxon>Klebsormidiales</taxon>
        <taxon>Klebsormidiaceae</taxon>
        <taxon>Klebsormidium</taxon>
    </lineage>
</organism>
<dbReference type="OMA" id="FYTWYDN"/>
<evidence type="ECO:0000313" key="3">
    <source>
        <dbReference type="Proteomes" id="UP000054558"/>
    </source>
</evidence>
<feature type="compositionally biased region" description="Pro residues" evidence="1">
    <location>
        <begin position="2571"/>
        <end position="2581"/>
    </location>
</feature>
<feature type="compositionally biased region" description="Basic and acidic residues" evidence="1">
    <location>
        <begin position="2659"/>
        <end position="2670"/>
    </location>
</feature>
<dbReference type="OrthoDB" id="550045at2759"/>
<feature type="region of interest" description="Disordered" evidence="1">
    <location>
        <begin position="2625"/>
        <end position="2676"/>
    </location>
</feature>
<evidence type="ECO:0008006" key="4">
    <source>
        <dbReference type="Google" id="ProtNLM"/>
    </source>
</evidence>
<keyword evidence="3" id="KW-1185">Reference proteome</keyword>
<feature type="region of interest" description="Disordered" evidence="1">
    <location>
        <begin position="2482"/>
        <end position="2585"/>
    </location>
</feature>
<dbReference type="EMBL" id="DF237007">
    <property type="protein sequence ID" value="GAQ80632.1"/>
    <property type="molecule type" value="Genomic_DNA"/>
</dbReference>
<accession>A0A1Y1HS41</accession>
<proteinExistence type="predicted"/>